<reference evidence="1 2" key="1">
    <citation type="submission" date="2019-03" db="EMBL/GenBank/DDBJ databases">
        <title>Freshwater and sediment microbial communities from various areas in North America, analyzing microbe dynamics in response to fracking.</title>
        <authorList>
            <person name="Lamendella R."/>
        </authorList>
    </citation>
    <scope>NUCLEOTIDE SEQUENCE [LARGE SCALE GENOMIC DNA]</scope>
    <source>
        <strain evidence="1 2">18_TX</strain>
    </source>
</reference>
<dbReference type="EMBL" id="SNXI01000002">
    <property type="protein sequence ID" value="TDP40193.1"/>
    <property type="molecule type" value="Genomic_DNA"/>
</dbReference>
<dbReference type="AlphaFoldDB" id="A0A4R6PPT1"/>
<comment type="caution">
    <text evidence="1">The sequence shown here is derived from an EMBL/GenBank/DDBJ whole genome shotgun (WGS) entry which is preliminary data.</text>
</comment>
<protein>
    <submittedName>
        <fullName evidence="1">Uncharacterized protein</fullName>
    </submittedName>
</protein>
<evidence type="ECO:0000313" key="1">
    <source>
        <dbReference type="EMBL" id="TDP40193.1"/>
    </source>
</evidence>
<evidence type="ECO:0000313" key="2">
    <source>
        <dbReference type="Proteomes" id="UP000295531"/>
    </source>
</evidence>
<proteinExistence type="predicted"/>
<gene>
    <name evidence="1" type="ORF">DEU29_10293</name>
</gene>
<sequence length="44" mass="5509">MRKIRKTANDARRRAVIRKRRKRITERREKWFRIVQKDGSAKIE</sequence>
<accession>A0A4R6PPT1</accession>
<keyword evidence="2" id="KW-1185">Reference proteome</keyword>
<dbReference type="Proteomes" id="UP000295531">
    <property type="component" value="Unassembled WGS sequence"/>
</dbReference>
<organism evidence="1 2">
    <name type="scientific">Idiomarina aquatica</name>
    <dbReference type="NCBI Taxonomy" id="1327752"/>
    <lineage>
        <taxon>Bacteria</taxon>
        <taxon>Pseudomonadati</taxon>
        <taxon>Pseudomonadota</taxon>
        <taxon>Gammaproteobacteria</taxon>
        <taxon>Alteromonadales</taxon>
        <taxon>Idiomarinaceae</taxon>
        <taxon>Idiomarina</taxon>
    </lineage>
</organism>
<name>A0A4R6PPT1_9GAMM</name>